<dbReference type="Gene3D" id="1.10.357.10">
    <property type="entry name" value="Tetracycline Repressor, domain 2"/>
    <property type="match status" value="1"/>
</dbReference>
<keyword evidence="3 5" id="KW-0238">DNA-binding</keyword>
<accession>A0A2T2XJ18</accession>
<proteinExistence type="predicted"/>
<dbReference type="InterPro" id="IPR050109">
    <property type="entry name" value="HTH-type_TetR-like_transc_reg"/>
</dbReference>
<dbReference type="InterPro" id="IPR036271">
    <property type="entry name" value="Tet_transcr_reg_TetR-rel_C_sf"/>
</dbReference>
<dbReference type="SUPFAM" id="SSF46689">
    <property type="entry name" value="Homeodomain-like"/>
    <property type="match status" value="1"/>
</dbReference>
<keyword evidence="1" id="KW-0678">Repressor</keyword>
<sequence>MGRPSSPKLTRERIVTTALRLIDARGEEAFSIAQIARALGVKSASLYNHISSKYEIVEGIRELVAGSIDASLFASKPWYEAMEQWAFSYRAAFARHPNTIKLLSVIPVSSRDTLRMYDAVFQGMLRDGWPKTHILPAVTAVESFVLGSAIDLVAPPQMIAAEQLVGDSPIFLEIVQSGYVEGSARAERAFRVGLAALISGLRDYLASLTPENGAPG</sequence>
<organism evidence="7 8">
    <name type="scientific">Sulfobacillus benefaciens</name>
    <dbReference type="NCBI Taxonomy" id="453960"/>
    <lineage>
        <taxon>Bacteria</taxon>
        <taxon>Bacillati</taxon>
        <taxon>Bacillota</taxon>
        <taxon>Clostridia</taxon>
        <taxon>Eubacteriales</taxon>
        <taxon>Clostridiales Family XVII. Incertae Sedis</taxon>
        <taxon>Sulfobacillus</taxon>
    </lineage>
</organism>
<dbReference type="AlphaFoldDB" id="A0A2T2XJ18"/>
<reference evidence="7 8" key="1">
    <citation type="journal article" date="2014" name="BMC Genomics">
        <title>Comparison of environmental and isolate Sulfobacillus genomes reveals diverse carbon, sulfur, nitrogen, and hydrogen metabolisms.</title>
        <authorList>
            <person name="Justice N.B."/>
            <person name="Norman A."/>
            <person name="Brown C.T."/>
            <person name="Singh A."/>
            <person name="Thomas B.C."/>
            <person name="Banfield J.F."/>
        </authorList>
    </citation>
    <scope>NUCLEOTIDE SEQUENCE [LARGE SCALE GENOMIC DNA]</scope>
    <source>
        <strain evidence="7">AMDSBA4</strain>
    </source>
</reference>
<dbReference type="GO" id="GO:0003700">
    <property type="term" value="F:DNA-binding transcription factor activity"/>
    <property type="evidence" value="ECO:0007669"/>
    <property type="project" value="TreeGrafter"/>
</dbReference>
<dbReference type="PANTHER" id="PTHR30055:SF151">
    <property type="entry name" value="TRANSCRIPTIONAL REGULATORY PROTEIN"/>
    <property type="match status" value="1"/>
</dbReference>
<evidence type="ECO:0000313" key="8">
    <source>
        <dbReference type="Proteomes" id="UP000242972"/>
    </source>
</evidence>
<evidence type="ECO:0000256" key="3">
    <source>
        <dbReference type="ARBA" id="ARBA00023125"/>
    </source>
</evidence>
<dbReference type="PANTHER" id="PTHR30055">
    <property type="entry name" value="HTH-TYPE TRANSCRIPTIONAL REGULATOR RUTR"/>
    <property type="match status" value="1"/>
</dbReference>
<evidence type="ECO:0000313" key="7">
    <source>
        <dbReference type="EMBL" id="PSR34505.1"/>
    </source>
</evidence>
<dbReference type="PROSITE" id="PS50977">
    <property type="entry name" value="HTH_TETR_2"/>
    <property type="match status" value="1"/>
</dbReference>
<dbReference type="PRINTS" id="PR00455">
    <property type="entry name" value="HTHTETR"/>
</dbReference>
<dbReference type="Pfam" id="PF02909">
    <property type="entry name" value="TetR_C_1"/>
    <property type="match status" value="1"/>
</dbReference>
<evidence type="ECO:0000259" key="6">
    <source>
        <dbReference type="PROSITE" id="PS50977"/>
    </source>
</evidence>
<dbReference type="SUPFAM" id="SSF48498">
    <property type="entry name" value="Tetracyclin repressor-like, C-terminal domain"/>
    <property type="match status" value="1"/>
</dbReference>
<dbReference type="InterPro" id="IPR003012">
    <property type="entry name" value="Tet_transcr_reg_TetR"/>
</dbReference>
<evidence type="ECO:0000256" key="2">
    <source>
        <dbReference type="ARBA" id="ARBA00023015"/>
    </source>
</evidence>
<evidence type="ECO:0000256" key="4">
    <source>
        <dbReference type="ARBA" id="ARBA00023163"/>
    </source>
</evidence>
<dbReference type="GO" id="GO:0000976">
    <property type="term" value="F:transcription cis-regulatory region binding"/>
    <property type="evidence" value="ECO:0007669"/>
    <property type="project" value="TreeGrafter"/>
</dbReference>
<dbReference type="PRINTS" id="PR00400">
    <property type="entry name" value="TETREPRESSOR"/>
</dbReference>
<protein>
    <submittedName>
        <fullName evidence="7">TetR family transcriptional regulator</fullName>
    </submittedName>
</protein>
<dbReference type="InterPro" id="IPR001647">
    <property type="entry name" value="HTH_TetR"/>
</dbReference>
<comment type="caution">
    <text evidence="7">The sequence shown here is derived from an EMBL/GenBank/DDBJ whole genome shotgun (WGS) entry which is preliminary data.</text>
</comment>
<evidence type="ECO:0000256" key="5">
    <source>
        <dbReference type="PROSITE-ProRule" id="PRU00335"/>
    </source>
</evidence>
<gene>
    <name evidence="7" type="ORF">C7B46_05050</name>
</gene>
<dbReference type="GO" id="GO:0045892">
    <property type="term" value="P:negative regulation of DNA-templated transcription"/>
    <property type="evidence" value="ECO:0007669"/>
    <property type="project" value="InterPro"/>
</dbReference>
<dbReference type="Pfam" id="PF00440">
    <property type="entry name" value="TetR_N"/>
    <property type="match status" value="1"/>
</dbReference>
<keyword evidence="4" id="KW-0804">Transcription</keyword>
<dbReference type="Proteomes" id="UP000242972">
    <property type="component" value="Unassembled WGS sequence"/>
</dbReference>
<dbReference type="EMBL" id="PXYW01000008">
    <property type="protein sequence ID" value="PSR34505.1"/>
    <property type="molecule type" value="Genomic_DNA"/>
</dbReference>
<name>A0A2T2XJ18_9FIRM</name>
<feature type="DNA-binding region" description="H-T-H motif" evidence="5">
    <location>
        <begin position="31"/>
        <end position="50"/>
    </location>
</feature>
<evidence type="ECO:0000256" key="1">
    <source>
        <dbReference type="ARBA" id="ARBA00022491"/>
    </source>
</evidence>
<dbReference type="GO" id="GO:0046677">
    <property type="term" value="P:response to antibiotic"/>
    <property type="evidence" value="ECO:0007669"/>
    <property type="project" value="InterPro"/>
</dbReference>
<dbReference type="InterPro" id="IPR004111">
    <property type="entry name" value="Repressor_TetR_C"/>
</dbReference>
<dbReference type="InterPro" id="IPR009057">
    <property type="entry name" value="Homeodomain-like_sf"/>
</dbReference>
<keyword evidence="2" id="KW-0805">Transcription regulation</keyword>
<feature type="domain" description="HTH tetR-type" evidence="6">
    <location>
        <begin position="8"/>
        <end position="68"/>
    </location>
</feature>